<dbReference type="SUPFAM" id="SSF55931">
    <property type="entry name" value="Glutamine synthetase/guanido kinase"/>
    <property type="match status" value="1"/>
</dbReference>
<comment type="caution">
    <text evidence="1">The sequence shown here is derived from an EMBL/GenBank/DDBJ whole genome shotgun (WGS) entry which is preliminary data.</text>
</comment>
<dbReference type="PANTHER" id="PTHR36510">
    <property type="entry name" value="GLUTAMATE--CYSTEINE LIGASE 2-RELATED"/>
    <property type="match status" value="1"/>
</dbReference>
<dbReference type="Gene3D" id="3.30.590.20">
    <property type="match status" value="1"/>
</dbReference>
<evidence type="ECO:0000313" key="2">
    <source>
        <dbReference type="Proteomes" id="UP000887222"/>
    </source>
</evidence>
<dbReference type="InterPro" id="IPR050141">
    <property type="entry name" value="GCL_type2/YbdK_subfam"/>
</dbReference>
<dbReference type="GO" id="GO:0016874">
    <property type="term" value="F:ligase activity"/>
    <property type="evidence" value="ECO:0007669"/>
    <property type="project" value="UniProtKB-KW"/>
</dbReference>
<accession>A0ABQ4Q9L7</accession>
<protein>
    <submittedName>
        <fullName evidence="1">Glutamate--cysteine ligase</fullName>
    </submittedName>
</protein>
<sequence>MKEDDKPLPAFAGVGIELEYMIVDRETLAVRPLADRLLDREGTGGPAGGALGWSNELVLHVIEVKNLRPAASLDTLPAAFQREVDEINARLAPLGACLMPGAMHPRMDPRVETVLWPHGNEAIYRAYDRIFDSRSHGWANLQSMHVNLPFADDAQFARLHAAIRLVLPILPALAASSPLAEGRLTGWADYRMRVYCDNADDIPCIAGLVVPETVASRNEYEAAILAPMYDAIAPHDPEGVLRHEWLNSRGAIARFSRNAIEIRVIDTQECPQADLAVAAACCHAVRALYEAGEHQLARQQDIPTGALAAMLQDCMRDADQAHIDNALYLSLLGYPRAQCSAGELWRHLAGPLLDDGGPWAQALRVQLEHGPLARRLLQRLGPAPDAARIDGVYRSLCDCLRTGSLFLPC</sequence>
<dbReference type="Pfam" id="PF04107">
    <property type="entry name" value="GCS2"/>
    <property type="match status" value="1"/>
</dbReference>
<organism evidence="1 2">
    <name type="scientific">Noviherbaspirillum aridicola</name>
    <dbReference type="NCBI Taxonomy" id="2849687"/>
    <lineage>
        <taxon>Bacteria</taxon>
        <taxon>Pseudomonadati</taxon>
        <taxon>Pseudomonadota</taxon>
        <taxon>Betaproteobacteria</taxon>
        <taxon>Burkholderiales</taxon>
        <taxon>Oxalobacteraceae</taxon>
        <taxon>Noviherbaspirillum</taxon>
    </lineage>
</organism>
<dbReference type="PANTHER" id="PTHR36510:SF1">
    <property type="entry name" value="GLUTAMATE--CYSTEINE LIGASE 2-RELATED"/>
    <property type="match status" value="1"/>
</dbReference>
<reference evidence="1 2" key="1">
    <citation type="journal article" date="2022" name="Int. J. Syst. Evol. Microbiol.">
        <title>Noviherbaspirillum aridicola sp. nov., isolated from an arid soil in Pakistan.</title>
        <authorList>
            <person name="Khan I.U."/>
            <person name="Saqib M."/>
            <person name="Amin A."/>
            <person name="Hussain F."/>
            <person name="Li L."/>
            <person name="Liu Y.H."/>
            <person name="Fang B.Z."/>
            <person name="Ahmed I."/>
            <person name="Li W.J."/>
        </authorList>
    </citation>
    <scope>NUCLEOTIDE SEQUENCE [LARGE SCALE GENOMIC DNA]</scope>
    <source>
        <strain evidence="1 2">NCCP-691</strain>
    </source>
</reference>
<dbReference type="InterPro" id="IPR014746">
    <property type="entry name" value="Gln_synth/guanido_kin_cat_dom"/>
</dbReference>
<dbReference type="RefSeq" id="WP_220810158.1">
    <property type="nucleotide sequence ID" value="NZ_BPMK01000020.1"/>
</dbReference>
<proteinExistence type="predicted"/>
<name>A0ABQ4Q9L7_9BURK</name>
<dbReference type="InterPro" id="IPR006336">
    <property type="entry name" value="GCS2"/>
</dbReference>
<gene>
    <name evidence="1" type="ORF">NCCP691_37550</name>
</gene>
<dbReference type="Proteomes" id="UP000887222">
    <property type="component" value="Unassembled WGS sequence"/>
</dbReference>
<dbReference type="EMBL" id="BPMK01000020">
    <property type="protein sequence ID" value="GIZ53741.1"/>
    <property type="molecule type" value="Genomic_DNA"/>
</dbReference>
<evidence type="ECO:0000313" key="1">
    <source>
        <dbReference type="EMBL" id="GIZ53741.1"/>
    </source>
</evidence>
<keyword evidence="1" id="KW-0436">Ligase</keyword>
<keyword evidence="2" id="KW-1185">Reference proteome</keyword>